<keyword evidence="3" id="KW-1185">Reference proteome</keyword>
<dbReference type="AlphaFoldDB" id="A0AA88KLB7"/>
<accession>A0AA88KLB7</accession>
<dbReference type="EMBL" id="PYSW02000018">
    <property type="protein sequence ID" value="KAG2385674.1"/>
    <property type="molecule type" value="Genomic_DNA"/>
</dbReference>
<sequence>MDEHDPMNDHSEPFSPHDEAFSDIMQDDYYDDTEDERASSSSSSNHIHTLGDLKQVLLQHVREECPAACSNKHDDLPKTLFFDEEKIRAVYIFGSQTYNCTKIEGVVDGKLSSKDPFSNRGGRYGISPRGETHVRVLSNDKKSELKYLASSDFDVLIVCDDLYSTDSSLGSYSSDQQFKWETGLCLNFEDGCETAFLEFDISFYNTSYFVSYMNYHQPVYIQSVTNKYWEDVFVIFEDEKMKYFRSTWCDWNMSIPRLKVAFSTELDYCFEKAQRFWNMSKGETDELKYNDNYNRYTTSRTTEQLRKTSKKNICHGLRKLRFAYQYLANGKIVDMQESNNLVQEVFDTTHYYSQWSQFETTYIPIYDENKLQFQTVCENIIGVAESLLTNYDHQSVHQSLAFLTFLNRYCTKDNQEGRKIVNECMRSTQALTQQDQECVQNSVGYLFNDVHSLTKLFNIDVLPFELACETITPQHLSQCTTFQLSLNPSMFYLGYDRQICNEVLQCDGAIIEHVGSTSFKLLCAPRLFVPDIRDQPELTYNCPSVKCFKLPYGDKVSLFFYRNNWVIACPEIERTNWKQWVLLQPSSSVTWRDAFWSMWDHLKMELPKDQMQDKTFHFVWNKQNGITLVSARVHQTCQFLSHSEMTLLCEQLHWKALEPMKELDGNATSSSNLWNQALEKSASLDPTIYEGFIFLPNDVLHASNGPLLQVKTPIHYLMPKLNITNPFYSGTEVLNSSVFEQPDESLVRSEMNDQALFYTAVMHNHELTTQIQQVIQQRNPLFLDIYKQFVEYLDKYFMEHPSIDDHVNTKQYFREQFIARFLGYQEVVDPFHEMVLDIIYEI</sequence>
<organism evidence="2 3">
    <name type="scientific">Naegleria lovaniensis</name>
    <name type="common">Amoeba</name>
    <dbReference type="NCBI Taxonomy" id="51637"/>
    <lineage>
        <taxon>Eukaryota</taxon>
        <taxon>Discoba</taxon>
        <taxon>Heterolobosea</taxon>
        <taxon>Tetramitia</taxon>
        <taxon>Eutetramitia</taxon>
        <taxon>Vahlkampfiidae</taxon>
        <taxon>Naegleria</taxon>
    </lineage>
</organism>
<name>A0AA88KLB7_NAELO</name>
<evidence type="ECO:0000313" key="3">
    <source>
        <dbReference type="Proteomes" id="UP000816034"/>
    </source>
</evidence>
<comment type="caution">
    <text evidence="2">The sequence shown here is derived from an EMBL/GenBank/DDBJ whole genome shotgun (WGS) entry which is preliminary data.</text>
</comment>
<protein>
    <submittedName>
        <fullName evidence="2">Uncharacterized protein</fullName>
    </submittedName>
</protein>
<reference evidence="2 3" key="1">
    <citation type="journal article" date="2018" name="BMC Genomics">
        <title>The genome of Naegleria lovaniensis, the basis for a comparative approach to unravel pathogenicity factors of the human pathogenic amoeba N. fowleri.</title>
        <authorList>
            <person name="Liechti N."/>
            <person name="Schurch N."/>
            <person name="Bruggmann R."/>
            <person name="Wittwer M."/>
        </authorList>
    </citation>
    <scope>NUCLEOTIDE SEQUENCE [LARGE SCALE GENOMIC DNA]</scope>
    <source>
        <strain evidence="2 3">ATCC 30569</strain>
    </source>
</reference>
<dbReference type="RefSeq" id="XP_044549667.1">
    <property type="nucleotide sequence ID" value="XM_044693022.1"/>
</dbReference>
<gene>
    <name evidence="2" type="ORF">C9374_003489</name>
</gene>
<proteinExistence type="predicted"/>
<dbReference type="GeneID" id="68095944"/>
<dbReference type="Proteomes" id="UP000816034">
    <property type="component" value="Unassembled WGS sequence"/>
</dbReference>
<feature type="region of interest" description="Disordered" evidence="1">
    <location>
        <begin position="1"/>
        <end position="21"/>
    </location>
</feature>
<evidence type="ECO:0000256" key="1">
    <source>
        <dbReference type="SAM" id="MobiDB-lite"/>
    </source>
</evidence>
<evidence type="ECO:0000313" key="2">
    <source>
        <dbReference type="EMBL" id="KAG2385674.1"/>
    </source>
</evidence>
<feature type="compositionally biased region" description="Basic and acidic residues" evidence="1">
    <location>
        <begin position="1"/>
        <end position="20"/>
    </location>
</feature>